<feature type="compositionally biased region" description="Low complexity" evidence="1">
    <location>
        <begin position="426"/>
        <end position="445"/>
    </location>
</feature>
<dbReference type="EMBL" id="LQBL01000028">
    <property type="protein sequence ID" value="KUG53462.1"/>
    <property type="molecule type" value="Genomic_DNA"/>
</dbReference>
<proteinExistence type="predicted"/>
<sequence>MRFDLHEARLALRIGITAREAGSEDASASTAQDGGDGGQDEAGPGTEPAPTHCTAPTEPVEPPGPSAPTDPVELSSPSAGTDPVEPPGPSAPTDPVAASDPSGATIADPVARVRDLARQRSALEAQLLGAARDLSAQVGRALLSDKGFADVEELTSAQRRRWRAETKRLACAELQVALGLGVKEARQMVGVACAPTTVRTVVGAALETGLASWGHVRAFWDRCGSLDADEAALVCESLFGSDADTVVAERLGPDGTVLDRPWHQAEFWAALEREAVRVEGQDVVAERERRRRARAERRVWMRVDDDSTATLAVTGPLTSLCAISRRLDLCAKALRKGGDERTLAQLRSDVAQTLLLHGHLDLPDPQDALVSPTHGETVAQIVTAQPSICLEVVVPWDALSGHPACAGCPGGDDPPPTARQAPPDPAAASRALSPPAAAPARPRSPVGEVLGRHPAFITAGHARELALAPGTTLTRLLVDPADGRLIERSISSYRPDAAMRRQVVAADVYSRAPGSRSPALACELDHEQAWGPDGGATSEANLVLKDVRSHQLKTEGWWSSALGPRRDVRWETLLGQVEQTRGHDYRQYLPSRRAVADAAPPDGPSDTSETSVLRGPAAPEGEHSADADVTITQDDDLDLACRALYAALAHRGVAALLADPDDAEGATDHDPRLSGWITLAHRGRDGRRLGGPPEDCATVASLLGMTGHAQPDDEPAVGPQVDEEPVAEPQVDDEPAAEPHVDQRGRGSHDPSQATPDEGSGNPSPWWETSRDDPPPF</sequence>
<gene>
    <name evidence="2" type="ORF">AVL62_01310</name>
</gene>
<accession>A0A0W8I5J6</accession>
<protein>
    <recommendedName>
        <fullName evidence="4">DUF222 domain-containing protein</fullName>
    </recommendedName>
</protein>
<feature type="region of interest" description="Disordered" evidence="1">
    <location>
        <begin position="407"/>
        <end position="447"/>
    </location>
</feature>
<evidence type="ECO:0000313" key="2">
    <source>
        <dbReference type="EMBL" id="KUG53462.1"/>
    </source>
</evidence>
<feature type="region of interest" description="Disordered" evidence="1">
    <location>
        <begin position="16"/>
        <end position="104"/>
    </location>
</feature>
<feature type="region of interest" description="Disordered" evidence="1">
    <location>
        <begin position="594"/>
        <end position="624"/>
    </location>
</feature>
<feature type="compositionally biased region" description="Basic and acidic residues" evidence="1">
    <location>
        <begin position="737"/>
        <end position="749"/>
    </location>
</feature>
<dbReference type="PANTHER" id="PTHR10068:SF14">
    <property type="entry name" value="CELL WALL ADHESIN EAP1"/>
    <property type="match status" value="1"/>
</dbReference>
<dbReference type="Proteomes" id="UP000054837">
    <property type="component" value="Unassembled WGS sequence"/>
</dbReference>
<evidence type="ECO:0008006" key="4">
    <source>
        <dbReference type="Google" id="ProtNLM"/>
    </source>
</evidence>
<feature type="region of interest" description="Disordered" evidence="1">
    <location>
        <begin position="706"/>
        <end position="777"/>
    </location>
</feature>
<evidence type="ECO:0000313" key="3">
    <source>
        <dbReference type="Proteomes" id="UP000054837"/>
    </source>
</evidence>
<reference evidence="2 3" key="1">
    <citation type="submission" date="2015-12" db="EMBL/GenBank/DDBJ databases">
        <title>Serinicoccus chungangenesis strain CD08_5 genome sequencing and assembly.</title>
        <authorList>
            <person name="Chander A.M."/>
            <person name="Kaur G."/>
            <person name="Nair G.R."/>
            <person name="Dhawan D.K."/>
            <person name="Kochhar R.K."/>
            <person name="Mayilraj S."/>
            <person name="Bhadada S.K."/>
        </authorList>
    </citation>
    <scope>NUCLEOTIDE SEQUENCE [LARGE SCALE GENOMIC DNA]</scope>
    <source>
        <strain evidence="2 3">CD08_5</strain>
    </source>
</reference>
<evidence type="ECO:0000256" key="1">
    <source>
        <dbReference type="SAM" id="MobiDB-lite"/>
    </source>
</evidence>
<dbReference type="STRING" id="767452.AVL62_01310"/>
<keyword evidence="3" id="KW-1185">Reference proteome</keyword>
<organism evidence="2 3">
    <name type="scientific">Serinicoccus chungangensis</name>
    <dbReference type="NCBI Taxonomy" id="767452"/>
    <lineage>
        <taxon>Bacteria</taxon>
        <taxon>Bacillati</taxon>
        <taxon>Actinomycetota</taxon>
        <taxon>Actinomycetes</taxon>
        <taxon>Micrococcales</taxon>
        <taxon>Ornithinimicrobiaceae</taxon>
        <taxon>Serinicoccus</taxon>
    </lineage>
</organism>
<name>A0A0W8I5J6_9MICO</name>
<comment type="caution">
    <text evidence="2">The sequence shown here is derived from an EMBL/GenBank/DDBJ whole genome shotgun (WGS) entry which is preliminary data.</text>
</comment>
<feature type="compositionally biased region" description="Pro residues" evidence="1">
    <location>
        <begin position="412"/>
        <end position="425"/>
    </location>
</feature>
<feature type="compositionally biased region" description="Acidic residues" evidence="1">
    <location>
        <begin position="721"/>
        <end position="736"/>
    </location>
</feature>
<dbReference type="AlphaFoldDB" id="A0A0W8I5J6"/>
<feature type="compositionally biased region" description="Pro residues" evidence="1">
    <location>
        <begin position="59"/>
        <end position="68"/>
    </location>
</feature>
<dbReference type="PANTHER" id="PTHR10068">
    <property type="entry name" value="BONE MARROW PROTEOGLYCAN"/>
    <property type="match status" value="1"/>
</dbReference>